<evidence type="ECO:0000256" key="2">
    <source>
        <dbReference type="SAM" id="Phobius"/>
    </source>
</evidence>
<dbReference type="OrthoDB" id="7326421at2759"/>
<evidence type="ECO:0000313" key="3">
    <source>
        <dbReference type="EMBL" id="GBP62174.1"/>
    </source>
</evidence>
<gene>
    <name evidence="3" type="ORF">EVAR_40625_1</name>
</gene>
<dbReference type="Proteomes" id="UP000299102">
    <property type="component" value="Unassembled WGS sequence"/>
</dbReference>
<keyword evidence="2" id="KW-0812">Transmembrane</keyword>
<evidence type="ECO:0000256" key="1">
    <source>
        <dbReference type="SAM" id="MobiDB-lite"/>
    </source>
</evidence>
<keyword evidence="2" id="KW-0472">Membrane</keyword>
<protein>
    <submittedName>
        <fullName evidence="3">Uncharacterized protein</fullName>
    </submittedName>
</protein>
<feature type="transmembrane region" description="Helical" evidence="2">
    <location>
        <begin position="47"/>
        <end position="65"/>
    </location>
</feature>
<feature type="region of interest" description="Disordered" evidence="1">
    <location>
        <begin position="1"/>
        <end position="35"/>
    </location>
</feature>
<proteinExistence type="predicted"/>
<comment type="caution">
    <text evidence="3">The sequence shown here is derived from an EMBL/GenBank/DDBJ whole genome shotgun (WGS) entry which is preliminary data.</text>
</comment>
<keyword evidence="4" id="KW-1185">Reference proteome</keyword>
<dbReference type="EMBL" id="BGZK01000833">
    <property type="protein sequence ID" value="GBP62174.1"/>
    <property type="molecule type" value="Genomic_DNA"/>
</dbReference>
<dbReference type="AlphaFoldDB" id="A0A4C1XI55"/>
<organism evidence="3 4">
    <name type="scientific">Eumeta variegata</name>
    <name type="common">Bagworm moth</name>
    <name type="synonym">Eumeta japonica</name>
    <dbReference type="NCBI Taxonomy" id="151549"/>
    <lineage>
        <taxon>Eukaryota</taxon>
        <taxon>Metazoa</taxon>
        <taxon>Ecdysozoa</taxon>
        <taxon>Arthropoda</taxon>
        <taxon>Hexapoda</taxon>
        <taxon>Insecta</taxon>
        <taxon>Pterygota</taxon>
        <taxon>Neoptera</taxon>
        <taxon>Endopterygota</taxon>
        <taxon>Lepidoptera</taxon>
        <taxon>Glossata</taxon>
        <taxon>Ditrysia</taxon>
        <taxon>Tineoidea</taxon>
        <taxon>Psychidae</taxon>
        <taxon>Oiketicinae</taxon>
        <taxon>Eumeta</taxon>
    </lineage>
</organism>
<evidence type="ECO:0000313" key="4">
    <source>
        <dbReference type="Proteomes" id="UP000299102"/>
    </source>
</evidence>
<accession>A0A4C1XI55</accession>
<sequence length="82" mass="9604">MDDEKSTVTEEVDGLSGNYGRRRSDLMMEPEGGHRNSVIKRRNPIEFGLVWFVLTRILVGVNMQLQQIWEKKFVRYECVLSD</sequence>
<keyword evidence="2" id="KW-1133">Transmembrane helix</keyword>
<feature type="compositionally biased region" description="Basic and acidic residues" evidence="1">
    <location>
        <begin position="22"/>
        <end position="34"/>
    </location>
</feature>
<reference evidence="3 4" key="1">
    <citation type="journal article" date="2019" name="Commun. Biol.">
        <title>The bagworm genome reveals a unique fibroin gene that provides high tensile strength.</title>
        <authorList>
            <person name="Kono N."/>
            <person name="Nakamura H."/>
            <person name="Ohtoshi R."/>
            <person name="Tomita M."/>
            <person name="Numata K."/>
            <person name="Arakawa K."/>
        </authorList>
    </citation>
    <scope>NUCLEOTIDE SEQUENCE [LARGE SCALE GENOMIC DNA]</scope>
</reference>
<name>A0A4C1XI55_EUMVA</name>